<dbReference type="EMBL" id="CDMC01000008">
    <property type="protein sequence ID" value="CEL06975.1"/>
    <property type="molecule type" value="Genomic_DNA"/>
</dbReference>
<organism evidence="1 2">
    <name type="scientific">Aspergillus calidoustus</name>
    <dbReference type="NCBI Taxonomy" id="454130"/>
    <lineage>
        <taxon>Eukaryota</taxon>
        <taxon>Fungi</taxon>
        <taxon>Dikarya</taxon>
        <taxon>Ascomycota</taxon>
        <taxon>Pezizomycotina</taxon>
        <taxon>Eurotiomycetes</taxon>
        <taxon>Eurotiomycetidae</taxon>
        <taxon>Eurotiales</taxon>
        <taxon>Aspergillaceae</taxon>
        <taxon>Aspergillus</taxon>
        <taxon>Aspergillus subgen. Nidulantes</taxon>
    </lineage>
</organism>
<name>A0A0U5GB94_ASPCI</name>
<accession>A0A0U5GB94</accession>
<evidence type="ECO:0000313" key="2">
    <source>
        <dbReference type="Proteomes" id="UP000054771"/>
    </source>
</evidence>
<dbReference type="Proteomes" id="UP000054771">
    <property type="component" value="Unassembled WGS sequence"/>
</dbReference>
<reference evidence="2" key="1">
    <citation type="journal article" date="2016" name="Genome Announc.">
        <title>Draft genome sequences of fungus Aspergillus calidoustus.</title>
        <authorList>
            <person name="Horn F."/>
            <person name="Linde J."/>
            <person name="Mattern D.J."/>
            <person name="Walther G."/>
            <person name="Guthke R."/>
            <person name="Scherlach K."/>
            <person name="Martin K."/>
            <person name="Brakhage A.A."/>
            <person name="Petzke L."/>
            <person name="Valiante V."/>
        </authorList>
    </citation>
    <scope>NUCLEOTIDE SEQUENCE [LARGE SCALE GENOMIC DNA]</scope>
    <source>
        <strain evidence="2">SF006504</strain>
    </source>
</reference>
<protein>
    <submittedName>
        <fullName evidence="1">Uncharacterized protein</fullName>
    </submittedName>
</protein>
<gene>
    <name evidence="1" type="ORF">ASPCAL10142</name>
</gene>
<dbReference type="AlphaFoldDB" id="A0A0U5GB94"/>
<proteinExistence type="predicted"/>
<evidence type="ECO:0000313" key="1">
    <source>
        <dbReference type="EMBL" id="CEL06975.1"/>
    </source>
</evidence>
<keyword evidence="2" id="KW-1185">Reference proteome</keyword>
<sequence>MVVPLPPCCARNAHGPQNILCSQCVHLYEKLRPHLDADRLESSTLQTYPIVLKIRLPPVPNDVYPQHIYDLSKKLADVIHHLAWEMFGARVPTVIVQEFQTDYVDIRVLLDFPRYFNAVDSPFVKRLLKEAAKFIPELKAAGDDQRWQAEFPSQGQCAGQFRLEFWDRFQKELMRGEKKFRRKE</sequence>